<sequence length="287" mass="31783">MCNQAIEKVATSASNTAEKSRKRSAGSFEEQLLAADKEVPKKRSKKAKKAAEPAPPSAEEVVKAVEPKFNPLARRANERTRVYSGRPKAGSVETAASPASKYEGWPVEKLEKKWVASPAERPELIKAYKALANKEFKTAEKEADISWRAFYMQLYKEREANLANIARGIKSRQEKIVAETSKTVTVGAINPPSMQSRQRRNGIEPATVRRIPGAAELSQARRRVGEGERRRPTHMAAAMSARTSNVRARDSMARSNNAANGNNGAKKSQPTALMKQALRMMRNRRGR</sequence>
<feature type="region of interest" description="Disordered" evidence="1">
    <location>
        <begin position="218"/>
        <end position="287"/>
    </location>
</feature>
<dbReference type="Proteomes" id="UP000783686">
    <property type="component" value="Unassembled WGS sequence"/>
</dbReference>
<dbReference type="AlphaFoldDB" id="A0A811LLF1"/>
<dbReference type="EMBL" id="CAJFCW020000006">
    <property type="protein sequence ID" value="CAG9127763.1"/>
    <property type="molecule type" value="Genomic_DNA"/>
</dbReference>
<evidence type="ECO:0008006" key="4">
    <source>
        <dbReference type="Google" id="ProtNLM"/>
    </source>
</evidence>
<reference evidence="2" key="1">
    <citation type="submission" date="2020-09" db="EMBL/GenBank/DDBJ databases">
        <authorList>
            <person name="Kikuchi T."/>
        </authorList>
    </citation>
    <scope>NUCLEOTIDE SEQUENCE</scope>
    <source>
        <strain evidence="2">SH1</strain>
    </source>
</reference>
<dbReference type="Gene3D" id="6.10.250.3180">
    <property type="match status" value="1"/>
</dbReference>
<evidence type="ECO:0000313" key="3">
    <source>
        <dbReference type="Proteomes" id="UP000614601"/>
    </source>
</evidence>
<name>A0A811LLF1_9BILA</name>
<evidence type="ECO:0000256" key="1">
    <source>
        <dbReference type="SAM" id="MobiDB-lite"/>
    </source>
</evidence>
<gene>
    <name evidence="2" type="ORF">BOKJ2_LOCUS14144</name>
</gene>
<feature type="region of interest" description="Disordered" evidence="1">
    <location>
        <begin position="1"/>
        <end position="98"/>
    </location>
</feature>
<dbReference type="Proteomes" id="UP000614601">
    <property type="component" value="Unassembled WGS sequence"/>
</dbReference>
<feature type="compositionally biased region" description="Low complexity" evidence="1">
    <location>
        <begin position="256"/>
        <end position="265"/>
    </location>
</feature>
<comment type="caution">
    <text evidence="2">The sequence shown here is derived from an EMBL/GenBank/DDBJ whole genome shotgun (WGS) entry which is preliminary data.</text>
</comment>
<evidence type="ECO:0000313" key="2">
    <source>
        <dbReference type="EMBL" id="CAD5230455.1"/>
    </source>
</evidence>
<dbReference type="EMBL" id="CAJFDH010000006">
    <property type="protein sequence ID" value="CAD5230455.1"/>
    <property type="molecule type" value="Genomic_DNA"/>
</dbReference>
<organism evidence="2 3">
    <name type="scientific">Bursaphelenchus okinawaensis</name>
    <dbReference type="NCBI Taxonomy" id="465554"/>
    <lineage>
        <taxon>Eukaryota</taxon>
        <taxon>Metazoa</taxon>
        <taxon>Ecdysozoa</taxon>
        <taxon>Nematoda</taxon>
        <taxon>Chromadorea</taxon>
        <taxon>Rhabditida</taxon>
        <taxon>Tylenchina</taxon>
        <taxon>Tylenchomorpha</taxon>
        <taxon>Aphelenchoidea</taxon>
        <taxon>Aphelenchoididae</taxon>
        <taxon>Bursaphelenchus</taxon>
    </lineage>
</organism>
<proteinExistence type="predicted"/>
<keyword evidence="3" id="KW-1185">Reference proteome</keyword>
<protein>
    <recommendedName>
        <fullName evidence="4">Elongin-A</fullName>
    </recommendedName>
</protein>
<accession>A0A811LLF1</accession>